<sequence>MAERRVVVVGYEGAELLDIACITTSLEMANRIGSVSPPYRISVVSPGGQPIACQSGLTLHSQGSLPRTIGPIDTLIVSGGWGHTRAAEDPVIVGNVRRLARESRRVASVCTGASVLAAAGLLDGKRATTHWQFAQQLAAHHPAVTVDADPIYIRDGAISTAAGVTSALDLMTAFIEEDHGAGLARQVARALVTYLQRPGNQAQISMFTAASPAEHDVVKRVVGHVTANLDADLTTATLASIAGVSVRHLTRLFLTHLGQSPGRFVRLARTEAAAHLLATTALPVTRVAARCGFGTAEALRQAFVSRYGTTPSRHRAANATHG</sequence>
<evidence type="ECO:0000259" key="4">
    <source>
        <dbReference type="PROSITE" id="PS01124"/>
    </source>
</evidence>
<dbReference type="SUPFAM" id="SSF46689">
    <property type="entry name" value="Homeodomain-like"/>
    <property type="match status" value="2"/>
</dbReference>
<keyword evidence="2" id="KW-0238">DNA-binding</keyword>
<dbReference type="EMBL" id="JBIASD010000008">
    <property type="protein sequence ID" value="MFF3666911.1"/>
    <property type="molecule type" value="Genomic_DNA"/>
</dbReference>
<evidence type="ECO:0000313" key="5">
    <source>
        <dbReference type="EMBL" id="MFF3666911.1"/>
    </source>
</evidence>
<comment type="caution">
    <text evidence="5">The sequence shown here is derived from an EMBL/GenBank/DDBJ whole genome shotgun (WGS) entry which is preliminary data.</text>
</comment>
<organism evidence="5 6">
    <name type="scientific">Microtetraspora malaysiensis</name>
    <dbReference type="NCBI Taxonomy" id="161358"/>
    <lineage>
        <taxon>Bacteria</taxon>
        <taxon>Bacillati</taxon>
        <taxon>Actinomycetota</taxon>
        <taxon>Actinomycetes</taxon>
        <taxon>Streptosporangiales</taxon>
        <taxon>Streptosporangiaceae</taxon>
        <taxon>Microtetraspora</taxon>
    </lineage>
</organism>
<feature type="domain" description="HTH araC/xylS-type" evidence="4">
    <location>
        <begin position="219"/>
        <end position="317"/>
    </location>
</feature>
<dbReference type="InterPro" id="IPR002818">
    <property type="entry name" value="DJ-1/PfpI"/>
</dbReference>
<evidence type="ECO:0000256" key="3">
    <source>
        <dbReference type="ARBA" id="ARBA00023163"/>
    </source>
</evidence>
<name>A0ABW6SPK5_9ACTN</name>
<dbReference type="Gene3D" id="3.40.50.880">
    <property type="match status" value="1"/>
</dbReference>
<dbReference type="PROSITE" id="PS00041">
    <property type="entry name" value="HTH_ARAC_FAMILY_1"/>
    <property type="match status" value="1"/>
</dbReference>
<evidence type="ECO:0000313" key="6">
    <source>
        <dbReference type="Proteomes" id="UP001602013"/>
    </source>
</evidence>
<gene>
    <name evidence="5" type="ORF">ACFYXI_15040</name>
</gene>
<dbReference type="Pfam" id="PF01965">
    <property type="entry name" value="DJ-1_PfpI"/>
    <property type="match status" value="1"/>
</dbReference>
<dbReference type="CDD" id="cd03137">
    <property type="entry name" value="GATase1_AraC_1"/>
    <property type="match status" value="1"/>
</dbReference>
<accession>A0ABW6SPK5</accession>
<dbReference type="SUPFAM" id="SSF52317">
    <property type="entry name" value="Class I glutamine amidotransferase-like"/>
    <property type="match status" value="1"/>
</dbReference>
<evidence type="ECO:0000256" key="2">
    <source>
        <dbReference type="ARBA" id="ARBA00023125"/>
    </source>
</evidence>
<dbReference type="InterPro" id="IPR018062">
    <property type="entry name" value="HTH_AraC-typ_CS"/>
</dbReference>
<evidence type="ECO:0000256" key="1">
    <source>
        <dbReference type="ARBA" id="ARBA00023015"/>
    </source>
</evidence>
<dbReference type="InterPro" id="IPR052158">
    <property type="entry name" value="INH-QAR"/>
</dbReference>
<keyword evidence="3" id="KW-0804">Transcription</keyword>
<dbReference type="Pfam" id="PF12833">
    <property type="entry name" value="HTH_18"/>
    <property type="match status" value="1"/>
</dbReference>
<dbReference type="PANTHER" id="PTHR43130">
    <property type="entry name" value="ARAC-FAMILY TRANSCRIPTIONAL REGULATOR"/>
    <property type="match status" value="1"/>
</dbReference>
<dbReference type="PANTHER" id="PTHR43130:SF3">
    <property type="entry name" value="HTH-TYPE TRANSCRIPTIONAL REGULATOR RV1931C"/>
    <property type="match status" value="1"/>
</dbReference>
<protein>
    <submittedName>
        <fullName evidence="5">GlxA family transcriptional regulator</fullName>
    </submittedName>
</protein>
<dbReference type="InterPro" id="IPR009057">
    <property type="entry name" value="Homeodomain-like_sf"/>
</dbReference>
<keyword evidence="6" id="KW-1185">Reference proteome</keyword>
<dbReference type="SMART" id="SM00342">
    <property type="entry name" value="HTH_ARAC"/>
    <property type="match status" value="1"/>
</dbReference>
<dbReference type="InterPro" id="IPR018060">
    <property type="entry name" value="HTH_AraC"/>
</dbReference>
<dbReference type="PROSITE" id="PS01124">
    <property type="entry name" value="HTH_ARAC_FAMILY_2"/>
    <property type="match status" value="1"/>
</dbReference>
<dbReference type="InterPro" id="IPR029062">
    <property type="entry name" value="Class_I_gatase-like"/>
</dbReference>
<proteinExistence type="predicted"/>
<dbReference type="Proteomes" id="UP001602013">
    <property type="component" value="Unassembled WGS sequence"/>
</dbReference>
<dbReference type="Gene3D" id="1.10.10.60">
    <property type="entry name" value="Homeodomain-like"/>
    <property type="match status" value="1"/>
</dbReference>
<keyword evidence="1" id="KW-0805">Transcription regulation</keyword>
<reference evidence="5 6" key="1">
    <citation type="submission" date="2024-10" db="EMBL/GenBank/DDBJ databases">
        <title>The Natural Products Discovery Center: Release of the First 8490 Sequenced Strains for Exploring Actinobacteria Biosynthetic Diversity.</title>
        <authorList>
            <person name="Kalkreuter E."/>
            <person name="Kautsar S.A."/>
            <person name="Yang D."/>
            <person name="Bader C.D."/>
            <person name="Teijaro C.N."/>
            <person name="Fluegel L."/>
            <person name="Davis C.M."/>
            <person name="Simpson J.R."/>
            <person name="Lauterbach L."/>
            <person name="Steele A.D."/>
            <person name="Gui C."/>
            <person name="Meng S."/>
            <person name="Li G."/>
            <person name="Viehrig K."/>
            <person name="Ye F."/>
            <person name="Su P."/>
            <person name="Kiefer A.F."/>
            <person name="Nichols A."/>
            <person name="Cepeda A.J."/>
            <person name="Yan W."/>
            <person name="Fan B."/>
            <person name="Jiang Y."/>
            <person name="Adhikari A."/>
            <person name="Zheng C.-J."/>
            <person name="Schuster L."/>
            <person name="Cowan T.M."/>
            <person name="Smanski M.J."/>
            <person name="Chevrette M.G."/>
            <person name="De Carvalho L.P.S."/>
            <person name="Shen B."/>
        </authorList>
    </citation>
    <scope>NUCLEOTIDE SEQUENCE [LARGE SCALE GENOMIC DNA]</scope>
    <source>
        <strain evidence="5 6">NPDC002173</strain>
    </source>
</reference>
<dbReference type="RefSeq" id="WP_387411635.1">
    <property type="nucleotide sequence ID" value="NZ_JBIASD010000008.1"/>
</dbReference>